<evidence type="ECO:0000313" key="2">
    <source>
        <dbReference type="EMBL" id="SVC50328.1"/>
    </source>
</evidence>
<proteinExistence type="inferred from homology"/>
<organism evidence="2">
    <name type="scientific">marine metagenome</name>
    <dbReference type="NCBI Taxonomy" id="408172"/>
    <lineage>
        <taxon>unclassified sequences</taxon>
        <taxon>metagenomes</taxon>
        <taxon>ecological metagenomes</taxon>
    </lineage>
</organism>
<dbReference type="InterPro" id="IPR043519">
    <property type="entry name" value="NT_sf"/>
</dbReference>
<dbReference type="InterPro" id="IPR004394">
    <property type="entry name" value="Iojap/RsfS/C7orf30"/>
</dbReference>
<reference evidence="2" key="1">
    <citation type="submission" date="2018-05" db="EMBL/GenBank/DDBJ databases">
        <authorList>
            <person name="Lanie J.A."/>
            <person name="Ng W.-L."/>
            <person name="Kazmierczak K.M."/>
            <person name="Andrzejewski T.M."/>
            <person name="Davidsen T.M."/>
            <person name="Wayne K.J."/>
            <person name="Tettelin H."/>
            <person name="Glass J.I."/>
            <person name="Rusch D."/>
            <person name="Podicherti R."/>
            <person name="Tsui H.-C.T."/>
            <person name="Winkler M.E."/>
        </authorList>
    </citation>
    <scope>NUCLEOTIDE SEQUENCE</scope>
</reference>
<gene>
    <name evidence="2" type="ORF">METZ01_LOCUS303182</name>
</gene>
<dbReference type="HAMAP" id="MF_01477">
    <property type="entry name" value="Iojap_RsfS"/>
    <property type="match status" value="1"/>
</dbReference>
<dbReference type="GO" id="GO:0090071">
    <property type="term" value="P:negative regulation of ribosome biogenesis"/>
    <property type="evidence" value="ECO:0007669"/>
    <property type="project" value="TreeGrafter"/>
</dbReference>
<protein>
    <recommendedName>
        <fullName evidence="3">Ribosomal silencing factor RsfS</fullName>
    </recommendedName>
</protein>
<sequence>MQLKEISYLKKEIEQILKDNKAKEIISVDLKNKTSLADFMIVASGNSSRHIQALSEILLEELKKKGITNCRLEGHNSNNWKLIDAIDIIIHIFHPEKRKFYDLEKMWSELIPKERLTV</sequence>
<dbReference type="EMBL" id="UINC01094790">
    <property type="protein sequence ID" value="SVC50328.1"/>
    <property type="molecule type" value="Genomic_DNA"/>
</dbReference>
<dbReference type="AlphaFoldDB" id="A0A382MPE1"/>
<dbReference type="NCBIfam" id="TIGR00090">
    <property type="entry name" value="rsfS_iojap_ybeB"/>
    <property type="match status" value="1"/>
</dbReference>
<dbReference type="SUPFAM" id="SSF81301">
    <property type="entry name" value="Nucleotidyltransferase"/>
    <property type="match status" value="1"/>
</dbReference>
<dbReference type="GO" id="GO:0017148">
    <property type="term" value="P:negative regulation of translation"/>
    <property type="evidence" value="ECO:0007669"/>
    <property type="project" value="TreeGrafter"/>
</dbReference>
<dbReference type="PANTHER" id="PTHR21043">
    <property type="entry name" value="IOJAP SUPERFAMILY ORTHOLOG"/>
    <property type="match status" value="1"/>
</dbReference>
<dbReference type="Gene3D" id="3.30.460.10">
    <property type="entry name" value="Beta Polymerase, domain 2"/>
    <property type="match status" value="1"/>
</dbReference>
<dbReference type="Pfam" id="PF02410">
    <property type="entry name" value="RsfS"/>
    <property type="match status" value="1"/>
</dbReference>
<name>A0A382MPE1_9ZZZZ</name>
<evidence type="ECO:0000256" key="1">
    <source>
        <dbReference type="ARBA" id="ARBA00010574"/>
    </source>
</evidence>
<dbReference type="PANTHER" id="PTHR21043:SF0">
    <property type="entry name" value="MITOCHONDRIAL ASSEMBLY OF RIBOSOMAL LARGE SUBUNIT PROTEIN 1"/>
    <property type="match status" value="1"/>
</dbReference>
<dbReference type="GO" id="GO:0043023">
    <property type="term" value="F:ribosomal large subunit binding"/>
    <property type="evidence" value="ECO:0007669"/>
    <property type="project" value="TreeGrafter"/>
</dbReference>
<comment type="similarity">
    <text evidence="1">Belongs to the Iojap/RsfS family.</text>
</comment>
<evidence type="ECO:0008006" key="3">
    <source>
        <dbReference type="Google" id="ProtNLM"/>
    </source>
</evidence>
<accession>A0A382MPE1</accession>